<reference evidence="1 2" key="1">
    <citation type="journal article" date="2015" name="Nature">
        <title>rRNA introns, odd ribosomes, and small enigmatic genomes across a large radiation of phyla.</title>
        <authorList>
            <person name="Brown C.T."/>
            <person name="Hug L.A."/>
            <person name="Thomas B.C."/>
            <person name="Sharon I."/>
            <person name="Castelle C.J."/>
            <person name="Singh A."/>
            <person name="Wilkins M.J."/>
            <person name="Williams K.H."/>
            <person name="Banfield J.F."/>
        </authorList>
    </citation>
    <scope>NUCLEOTIDE SEQUENCE [LARGE SCALE GENOMIC DNA]</scope>
</reference>
<dbReference type="STRING" id="1618364.UX86_C0045G0006"/>
<dbReference type="AlphaFoldDB" id="A0A0G1RZX8"/>
<gene>
    <name evidence="1" type="ORF">UX86_C0045G0006</name>
</gene>
<dbReference type="EMBL" id="LCNU01000045">
    <property type="protein sequence ID" value="KKU62626.1"/>
    <property type="molecule type" value="Genomic_DNA"/>
</dbReference>
<accession>A0A0G1RZX8</accession>
<protein>
    <submittedName>
        <fullName evidence="1">Uncharacterized protein</fullName>
    </submittedName>
</protein>
<evidence type="ECO:0000313" key="1">
    <source>
        <dbReference type="EMBL" id="KKU62626.1"/>
    </source>
</evidence>
<evidence type="ECO:0000313" key="2">
    <source>
        <dbReference type="Proteomes" id="UP000034502"/>
    </source>
</evidence>
<organism evidence="1 2">
    <name type="scientific">Candidatus Amesbacteria bacterium GW2011_GWC1_47_15</name>
    <dbReference type="NCBI Taxonomy" id="1618364"/>
    <lineage>
        <taxon>Bacteria</taxon>
        <taxon>Candidatus Amesiibacteriota</taxon>
    </lineage>
</organism>
<proteinExistence type="predicted"/>
<dbReference type="Proteomes" id="UP000034502">
    <property type="component" value="Unassembled WGS sequence"/>
</dbReference>
<sequence>MYNRGEEEKILNELWKELIPNAMMGTGFGEFSNLNVPEDAREFVRINLIINEVMRNQELTGEEICLLGRTKNRLDILFLLINGQLQLKL</sequence>
<name>A0A0G1RZX8_9BACT</name>
<comment type="caution">
    <text evidence="1">The sequence shown here is derived from an EMBL/GenBank/DDBJ whole genome shotgun (WGS) entry which is preliminary data.</text>
</comment>